<dbReference type="PANTHER" id="PTHR35936:SF17">
    <property type="entry name" value="ARGININE-BINDING EXTRACELLULAR PROTEIN ARTP"/>
    <property type="match status" value="1"/>
</dbReference>
<gene>
    <name evidence="4" type="ORF">LCGC14_1097630</name>
</gene>
<comment type="caution">
    <text evidence="4">The sequence shown here is derived from an EMBL/GenBank/DDBJ whole genome shotgun (WGS) entry which is preliminary data.</text>
</comment>
<dbReference type="CDD" id="cd13530">
    <property type="entry name" value="PBP2_peptides_like"/>
    <property type="match status" value="1"/>
</dbReference>
<proteinExistence type="predicted"/>
<dbReference type="AlphaFoldDB" id="A0A0F9QGI8"/>
<evidence type="ECO:0000259" key="3">
    <source>
        <dbReference type="SMART" id="SM00062"/>
    </source>
</evidence>
<evidence type="ECO:0000256" key="2">
    <source>
        <dbReference type="SAM" id="Phobius"/>
    </source>
</evidence>
<dbReference type="SMART" id="SM00062">
    <property type="entry name" value="PBPb"/>
    <property type="match status" value="1"/>
</dbReference>
<organism evidence="4">
    <name type="scientific">marine sediment metagenome</name>
    <dbReference type="NCBI Taxonomy" id="412755"/>
    <lineage>
        <taxon>unclassified sequences</taxon>
        <taxon>metagenomes</taxon>
        <taxon>ecological metagenomes</taxon>
    </lineage>
</organism>
<dbReference type="PANTHER" id="PTHR35936">
    <property type="entry name" value="MEMBRANE-BOUND LYTIC MUREIN TRANSGLYCOSYLASE F"/>
    <property type="match status" value="1"/>
</dbReference>
<keyword evidence="2" id="KW-0812">Transmembrane</keyword>
<evidence type="ECO:0000256" key="1">
    <source>
        <dbReference type="ARBA" id="ARBA00022729"/>
    </source>
</evidence>
<dbReference type="EMBL" id="LAZR01004924">
    <property type="protein sequence ID" value="KKN04418.1"/>
    <property type="molecule type" value="Genomic_DNA"/>
</dbReference>
<feature type="transmembrane region" description="Helical" evidence="2">
    <location>
        <begin position="12"/>
        <end position="31"/>
    </location>
</feature>
<keyword evidence="2" id="KW-0472">Membrane</keyword>
<protein>
    <recommendedName>
        <fullName evidence="3">Solute-binding protein family 3/N-terminal domain-containing protein</fullName>
    </recommendedName>
</protein>
<keyword evidence="2" id="KW-1133">Transmembrane helix</keyword>
<sequence>MSKESAVIKRELAIIAIVVSIALGLLGGWFIPSPITQTKTPLLAQIEARGKLIVGTSADYPPFENKTYPGGLIVGFDIDLSQMIADELGVTLQMVDIPFDSLIAACRAGTVDMLAAALSYTEERAESLAASITYLTVSQVIVAMNDSTTTISSINNVTSYVVGVQTGTVMYEELGPDGLGMTVGVELIVYDNANDLMIALDGGAIELVYIDEPVYTAWADTYDIKTLHSTGTDPLALWTRLGETGLLYVIDKVIFDSYQDGSIFDVMNTWFG</sequence>
<feature type="domain" description="Solute-binding protein family 3/N-terminal" evidence="3">
    <location>
        <begin position="51"/>
        <end position="267"/>
    </location>
</feature>
<dbReference type="SUPFAM" id="SSF53850">
    <property type="entry name" value="Periplasmic binding protein-like II"/>
    <property type="match status" value="1"/>
</dbReference>
<dbReference type="Gene3D" id="3.40.190.10">
    <property type="entry name" value="Periplasmic binding protein-like II"/>
    <property type="match status" value="2"/>
</dbReference>
<evidence type="ECO:0000313" key="4">
    <source>
        <dbReference type="EMBL" id="KKN04418.1"/>
    </source>
</evidence>
<reference evidence="4" key="1">
    <citation type="journal article" date="2015" name="Nature">
        <title>Complex archaea that bridge the gap between prokaryotes and eukaryotes.</title>
        <authorList>
            <person name="Spang A."/>
            <person name="Saw J.H."/>
            <person name="Jorgensen S.L."/>
            <person name="Zaremba-Niedzwiedzka K."/>
            <person name="Martijn J."/>
            <person name="Lind A.E."/>
            <person name="van Eijk R."/>
            <person name="Schleper C."/>
            <person name="Guy L."/>
            <person name="Ettema T.J."/>
        </authorList>
    </citation>
    <scope>NUCLEOTIDE SEQUENCE</scope>
</reference>
<dbReference type="Pfam" id="PF00497">
    <property type="entry name" value="SBP_bac_3"/>
    <property type="match status" value="1"/>
</dbReference>
<dbReference type="InterPro" id="IPR001638">
    <property type="entry name" value="Solute-binding_3/MltF_N"/>
</dbReference>
<keyword evidence="1" id="KW-0732">Signal</keyword>
<name>A0A0F9QGI8_9ZZZZ</name>
<accession>A0A0F9QGI8</accession>